<evidence type="ECO:0000313" key="7">
    <source>
        <dbReference type="EMBL" id="CAE0612050.1"/>
    </source>
</evidence>
<dbReference type="PROSITE" id="PS00678">
    <property type="entry name" value="WD_REPEATS_1"/>
    <property type="match status" value="1"/>
</dbReference>
<dbReference type="AlphaFoldDB" id="A0A6U9RNA4"/>
<feature type="repeat" description="WD" evidence="3">
    <location>
        <begin position="189"/>
        <end position="232"/>
    </location>
</feature>
<dbReference type="PRINTS" id="PR00320">
    <property type="entry name" value="GPROTEINBRPT"/>
</dbReference>
<dbReference type="PROSITE" id="PS50294">
    <property type="entry name" value="WD_REPEATS_REGION"/>
    <property type="match status" value="2"/>
</dbReference>
<dbReference type="PROSITE" id="PS50082">
    <property type="entry name" value="WD_REPEATS_2"/>
    <property type="match status" value="2"/>
</dbReference>
<accession>A0A6U9RNA4</accession>
<evidence type="ECO:0000313" key="5">
    <source>
        <dbReference type="EMBL" id="CAE0612047.1"/>
    </source>
</evidence>
<dbReference type="EMBL" id="HBIS01006497">
    <property type="protein sequence ID" value="CAE0612047.1"/>
    <property type="molecule type" value="Transcribed_RNA"/>
</dbReference>
<dbReference type="InterPro" id="IPR020472">
    <property type="entry name" value="WD40_PAC1"/>
</dbReference>
<evidence type="ECO:0000313" key="6">
    <source>
        <dbReference type="EMBL" id="CAE0612048.1"/>
    </source>
</evidence>
<protein>
    <submittedName>
        <fullName evidence="6">Uncharacterized protein</fullName>
    </submittedName>
</protein>
<reference evidence="6" key="1">
    <citation type="submission" date="2021-01" db="EMBL/GenBank/DDBJ databases">
        <authorList>
            <person name="Corre E."/>
            <person name="Pelletier E."/>
            <person name="Niang G."/>
            <person name="Scheremetjew M."/>
            <person name="Finn R."/>
            <person name="Kale V."/>
            <person name="Holt S."/>
            <person name="Cochrane G."/>
            <person name="Meng A."/>
            <person name="Brown T."/>
            <person name="Cohen L."/>
        </authorList>
    </citation>
    <scope>NUCLEOTIDE SEQUENCE</scope>
    <source>
        <strain evidence="6">CCMP1897</strain>
    </source>
</reference>
<dbReference type="PANTHER" id="PTHR19848">
    <property type="entry name" value="WD40 REPEAT PROTEIN"/>
    <property type="match status" value="1"/>
</dbReference>
<dbReference type="InterPro" id="IPR019775">
    <property type="entry name" value="WD40_repeat_CS"/>
</dbReference>
<dbReference type="EMBL" id="HBIS01006494">
    <property type="protein sequence ID" value="CAE0612044.1"/>
    <property type="molecule type" value="Transcribed_RNA"/>
</dbReference>
<organism evidence="6">
    <name type="scientific">Picocystis salinarum</name>
    <dbReference type="NCBI Taxonomy" id="88271"/>
    <lineage>
        <taxon>Eukaryota</taxon>
        <taxon>Viridiplantae</taxon>
        <taxon>Chlorophyta</taxon>
        <taxon>Picocystophyceae</taxon>
        <taxon>Picocystales</taxon>
        <taxon>Picocystaceae</taxon>
        <taxon>Picocystis</taxon>
    </lineage>
</organism>
<dbReference type="Gene3D" id="2.130.10.10">
    <property type="entry name" value="YVTN repeat-like/Quinoprotein amine dehydrogenase"/>
    <property type="match status" value="2"/>
</dbReference>
<keyword evidence="1 3" id="KW-0853">WD repeat</keyword>
<sequence length="494" mass="54466">MDDVDGRMETSLCDPRVMAALGSYLGEEEACLLERTNRSVREAVRQQSMLWIDLYRRRGYPKPSVIEGKNTRETFLHRLECTKKWKFGDPIVHVGGNRTRANVGRNKHQPARVELCAEDQAIVNQRDACLVTKAVEGNLELHVLEEKRHADAVVCFETWCRSDGQVGIAVGCREGQVKTVLAKQRGKSMRGHTKKVNCMEAKPERKSTLLATGSADSTIVLWKIEEGNDHAKISKKTIMRGHGEAIVHLAWTESYLLSAGADGKVKLWDVEKGHCLQTSKFPAPIKFMKSVGRGTVVLATAKSFLVLPPGELQPTHTFPGENFLSMDATCVHGVPIFAIGRENGSVKVWDCRREKPGTLGFSDGDTPVSHLKMDAGKLVAASKACSTIKVWELPDLHVIHEDVFACISRPICHDPEGRQLAPESAPVMIEDIDAKGSTLAALTSTQGETSLVLASFAKSSRSLHEKSGRVYNATRSKFWQYEPSDEDACHSVGD</sequence>
<evidence type="ECO:0000256" key="2">
    <source>
        <dbReference type="ARBA" id="ARBA00022737"/>
    </source>
</evidence>
<dbReference type="EMBL" id="HBIS01006500">
    <property type="protein sequence ID" value="CAE0612050.1"/>
    <property type="molecule type" value="Transcribed_RNA"/>
</dbReference>
<evidence type="ECO:0000256" key="1">
    <source>
        <dbReference type="ARBA" id="ARBA00022574"/>
    </source>
</evidence>
<evidence type="ECO:0000313" key="4">
    <source>
        <dbReference type="EMBL" id="CAE0612044.1"/>
    </source>
</evidence>
<dbReference type="Pfam" id="PF00400">
    <property type="entry name" value="WD40"/>
    <property type="match status" value="2"/>
</dbReference>
<dbReference type="InterPro" id="IPR001680">
    <property type="entry name" value="WD40_rpt"/>
</dbReference>
<dbReference type="SUPFAM" id="SSF50978">
    <property type="entry name" value="WD40 repeat-like"/>
    <property type="match status" value="1"/>
</dbReference>
<proteinExistence type="predicted"/>
<dbReference type="InterPro" id="IPR036322">
    <property type="entry name" value="WD40_repeat_dom_sf"/>
</dbReference>
<dbReference type="EMBL" id="HBIS01006498">
    <property type="protein sequence ID" value="CAE0612048.1"/>
    <property type="molecule type" value="Transcribed_RNA"/>
</dbReference>
<dbReference type="PANTHER" id="PTHR19848:SF8">
    <property type="entry name" value="F-BOX AND WD REPEAT DOMAIN CONTAINING 7"/>
    <property type="match status" value="1"/>
</dbReference>
<evidence type="ECO:0000256" key="3">
    <source>
        <dbReference type="PROSITE-ProRule" id="PRU00221"/>
    </source>
</evidence>
<feature type="repeat" description="WD" evidence="3">
    <location>
        <begin position="239"/>
        <end position="278"/>
    </location>
</feature>
<dbReference type="InterPro" id="IPR015943">
    <property type="entry name" value="WD40/YVTN_repeat-like_dom_sf"/>
</dbReference>
<dbReference type="SMART" id="SM00320">
    <property type="entry name" value="WD40"/>
    <property type="match status" value="3"/>
</dbReference>
<keyword evidence="2" id="KW-0677">Repeat</keyword>
<name>A0A6U9RNA4_9CHLO</name>
<gene>
    <name evidence="4" type="ORF">PSAL00342_LOCUS5879</name>
    <name evidence="5" type="ORF">PSAL00342_LOCUS5882</name>
    <name evidence="6" type="ORF">PSAL00342_LOCUS5883</name>
    <name evidence="7" type="ORF">PSAL00342_LOCUS5885</name>
</gene>